<evidence type="ECO:0000256" key="1">
    <source>
        <dbReference type="ARBA" id="ARBA00023015"/>
    </source>
</evidence>
<dbReference type="Pfam" id="PF21351">
    <property type="entry name" value="TetR_C_41"/>
    <property type="match status" value="1"/>
</dbReference>
<evidence type="ECO:0000256" key="2">
    <source>
        <dbReference type="ARBA" id="ARBA00023125"/>
    </source>
</evidence>
<accession>A0ABY2Y1M1</accession>
<name>A0ABY2Y1M1_9HYPH</name>
<keyword evidence="2 4" id="KW-0238">DNA-binding</keyword>
<dbReference type="Gene3D" id="1.10.357.10">
    <property type="entry name" value="Tetracycline Repressor, domain 2"/>
    <property type="match status" value="1"/>
</dbReference>
<organism evidence="6 7">
    <name type="scientific">Ochrobactrum teleogrylli</name>
    <dbReference type="NCBI Taxonomy" id="2479765"/>
    <lineage>
        <taxon>Bacteria</taxon>
        <taxon>Pseudomonadati</taxon>
        <taxon>Pseudomonadota</taxon>
        <taxon>Alphaproteobacteria</taxon>
        <taxon>Hyphomicrobiales</taxon>
        <taxon>Brucellaceae</taxon>
        <taxon>Brucella/Ochrobactrum group</taxon>
        <taxon>Ochrobactrum</taxon>
    </lineage>
</organism>
<reference evidence="6 7" key="1">
    <citation type="submission" date="2019-06" db="EMBL/GenBank/DDBJ databases">
        <title>Ochrobactrum cricket sp.nov., isolated from the insect Teleogryllus occipitalis living in deserted cropland.</title>
        <authorList>
            <person name="Hu M."/>
        </authorList>
    </citation>
    <scope>NUCLEOTIDE SEQUENCE [LARGE SCALE GENOMIC DNA]</scope>
    <source>
        <strain evidence="6 7">LCB8</strain>
    </source>
</reference>
<comment type="caution">
    <text evidence="6">The sequence shown here is derived from an EMBL/GenBank/DDBJ whole genome shotgun (WGS) entry which is preliminary data.</text>
</comment>
<dbReference type="PANTHER" id="PTHR30055">
    <property type="entry name" value="HTH-TYPE TRANSCRIPTIONAL REGULATOR RUTR"/>
    <property type="match status" value="1"/>
</dbReference>
<dbReference type="PRINTS" id="PR00455">
    <property type="entry name" value="HTHTETR"/>
</dbReference>
<dbReference type="InterPro" id="IPR049484">
    <property type="entry name" value="Rv0078-like_C"/>
</dbReference>
<evidence type="ECO:0000313" key="7">
    <source>
        <dbReference type="Proteomes" id="UP000312784"/>
    </source>
</evidence>
<dbReference type="SUPFAM" id="SSF46689">
    <property type="entry name" value="Homeodomain-like"/>
    <property type="match status" value="1"/>
</dbReference>
<dbReference type="InterPro" id="IPR001647">
    <property type="entry name" value="HTH_TetR"/>
</dbReference>
<proteinExistence type="predicted"/>
<feature type="DNA-binding region" description="H-T-H motif" evidence="4">
    <location>
        <begin position="51"/>
        <end position="70"/>
    </location>
</feature>
<dbReference type="InterPro" id="IPR050109">
    <property type="entry name" value="HTH-type_TetR-like_transc_reg"/>
</dbReference>
<gene>
    <name evidence="6" type="ORF">FIC94_18140</name>
</gene>
<evidence type="ECO:0000256" key="3">
    <source>
        <dbReference type="ARBA" id="ARBA00023163"/>
    </source>
</evidence>
<dbReference type="InterPro" id="IPR009057">
    <property type="entry name" value="Homeodomain-like_sf"/>
</dbReference>
<protein>
    <submittedName>
        <fullName evidence="6">TetR/AcrR family transcriptional regulator</fullName>
    </submittedName>
</protein>
<evidence type="ECO:0000259" key="5">
    <source>
        <dbReference type="PROSITE" id="PS50977"/>
    </source>
</evidence>
<dbReference type="PROSITE" id="PS50977">
    <property type="entry name" value="HTH_TETR_2"/>
    <property type="match status" value="1"/>
</dbReference>
<dbReference type="Pfam" id="PF00440">
    <property type="entry name" value="TetR_N"/>
    <property type="match status" value="1"/>
</dbReference>
<keyword evidence="7" id="KW-1185">Reference proteome</keyword>
<keyword evidence="3" id="KW-0804">Transcription</keyword>
<evidence type="ECO:0000256" key="4">
    <source>
        <dbReference type="PROSITE-ProRule" id="PRU00335"/>
    </source>
</evidence>
<feature type="domain" description="HTH tetR-type" evidence="5">
    <location>
        <begin position="28"/>
        <end position="88"/>
    </location>
</feature>
<dbReference type="Proteomes" id="UP000312784">
    <property type="component" value="Unassembled WGS sequence"/>
</dbReference>
<dbReference type="EMBL" id="VEWL01000013">
    <property type="protein sequence ID" value="TNV11915.1"/>
    <property type="molecule type" value="Genomic_DNA"/>
</dbReference>
<evidence type="ECO:0000313" key="6">
    <source>
        <dbReference type="EMBL" id="TNV11915.1"/>
    </source>
</evidence>
<dbReference type="PANTHER" id="PTHR30055:SF234">
    <property type="entry name" value="HTH-TYPE TRANSCRIPTIONAL REGULATOR BETI"/>
    <property type="match status" value="1"/>
</dbReference>
<keyword evidence="1" id="KW-0805">Transcription regulation</keyword>
<sequence length="209" mass="22793">MADLKTNRLSVNEIPKEAEMTKNELRTSQTKGRLVAAARTLFAREGYAQTSTEAIIAAAGVTRGALYHHYRDKSDLFEAVCRDLAVDAAEAIRIATEDLTNPVEALEQGSLSWIDFMVRPDSRRILVIDAPGVLGRERWEALDRELSFDLLRIGVEEAIDAGAIRFSAGPTMLAILLNGAMNEIALRAEEDDVAALKAGLLELLGALKS</sequence>